<feature type="region of interest" description="Disordered" evidence="9">
    <location>
        <begin position="414"/>
        <end position="530"/>
    </location>
</feature>
<dbReference type="AlphaFoldDB" id="A0A9P7HG32"/>
<evidence type="ECO:0000313" key="11">
    <source>
        <dbReference type="Proteomes" id="UP000782241"/>
    </source>
</evidence>
<dbReference type="Pfam" id="PF08528">
    <property type="entry name" value="Whi5"/>
    <property type="match status" value="1"/>
</dbReference>
<feature type="region of interest" description="Disordered" evidence="9">
    <location>
        <begin position="113"/>
        <end position="171"/>
    </location>
</feature>
<feature type="compositionally biased region" description="Polar residues" evidence="9">
    <location>
        <begin position="304"/>
        <end position="323"/>
    </location>
</feature>
<evidence type="ECO:0000256" key="3">
    <source>
        <dbReference type="ARBA" id="ARBA00006922"/>
    </source>
</evidence>
<feature type="region of interest" description="Disordered" evidence="9">
    <location>
        <begin position="184"/>
        <end position="233"/>
    </location>
</feature>
<dbReference type="InterPro" id="IPR039198">
    <property type="entry name" value="Srl3/Whi5"/>
</dbReference>
<keyword evidence="7" id="KW-0804">Transcription</keyword>
<feature type="compositionally biased region" description="Polar residues" evidence="9">
    <location>
        <begin position="123"/>
        <end position="159"/>
    </location>
</feature>
<comment type="similarity">
    <text evidence="3">Belongs to the WHI5/NRM1 family.</text>
</comment>
<keyword evidence="8" id="KW-0539">Nucleus</keyword>
<dbReference type="PANTHER" id="PTHR28246">
    <property type="entry name" value="G1-SPECIFIC TRANSCRIPTIONAL REPRESSOR WHI5-RELATED"/>
    <property type="match status" value="1"/>
</dbReference>
<dbReference type="Proteomes" id="UP000782241">
    <property type="component" value="Unassembled WGS sequence"/>
</dbReference>
<gene>
    <name evidence="10" type="ORF">KAF25_009888</name>
</gene>
<feature type="compositionally biased region" description="Basic and acidic residues" evidence="9">
    <location>
        <begin position="195"/>
        <end position="205"/>
    </location>
</feature>
<comment type="subcellular location">
    <subcellularLocation>
        <location evidence="2">Cytoplasm</location>
    </subcellularLocation>
    <subcellularLocation>
        <location evidence="1">Nucleus</location>
    </subcellularLocation>
</comment>
<feature type="compositionally biased region" description="Polar residues" evidence="9">
    <location>
        <begin position="271"/>
        <end position="287"/>
    </location>
</feature>
<feature type="compositionally biased region" description="Basic residues" evidence="9">
    <location>
        <begin position="494"/>
        <end position="507"/>
    </location>
</feature>
<feature type="compositionally biased region" description="Polar residues" evidence="9">
    <location>
        <begin position="206"/>
        <end position="228"/>
    </location>
</feature>
<dbReference type="GO" id="GO:0033309">
    <property type="term" value="C:SBF transcription complex"/>
    <property type="evidence" value="ECO:0007669"/>
    <property type="project" value="TreeGrafter"/>
</dbReference>
<feature type="compositionally biased region" description="Polar residues" evidence="9">
    <location>
        <begin position="351"/>
        <end position="371"/>
    </location>
</feature>
<feature type="region of interest" description="Disordered" evidence="9">
    <location>
        <begin position="264"/>
        <end position="385"/>
    </location>
</feature>
<proteinExistence type="inferred from homology"/>
<dbReference type="InterPro" id="IPR013734">
    <property type="entry name" value="TF_Nrm1/Whi5"/>
</dbReference>
<evidence type="ECO:0000256" key="7">
    <source>
        <dbReference type="ARBA" id="ARBA00023163"/>
    </source>
</evidence>
<name>A0A9P7HG32_9HYPO</name>
<organism evidence="10 11">
    <name type="scientific">Fusarium avenaceum</name>
    <dbReference type="NCBI Taxonomy" id="40199"/>
    <lineage>
        <taxon>Eukaryota</taxon>
        <taxon>Fungi</taxon>
        <taxon>Dikarya</taxon>
        <taxon>Ascomycota</taxon>
        <taxon>Pezizomycotina</taxon>
        <taxon>Sordariomycetes</taxon>
        <taxon>Hypocreomycetidae</taxon>
        <taxon>Hypocreales</taxon>
        <taxon>Nectriaceae</taxon>
        <taxon>Fusarium</taxon>
        <taxon>Fusarium tricinctum species complex</taxon>
    </lineage>
</organism>
<sequence>MGPNQPLGEIALNNNRVAPPPPFKTVKSRLDATATATATATETTTAGARQGGDFAVPLPPPADDALSRVSHPIASISPTAAAPATTIAVDVDTTARTTTAHAVVVAAIAKMQRKPSIDRDDGSTQSHPYSNTGSQDTTMTTLTDPASASAFTPQASDASNCAPGPSSQDSQLLQLSQIAAAQDRIATDNASSRKRMADGEVKSRTDSQSPVKGHSRNPSAVSRTSTSGGHIGELSNELRTRLSYAMIKVNKGWQSNSLEEVENMASHAASPVSSTSTVHQRQGSSASPRMAMSKPPSSWAPLPQASTTQHRKSNTPPSSSWNKPSLAPPAPIRPSVLLPGSHAHPRRNSNPHRTPNMLSQSHSASPQTPGHSSLHHGPKSRTMADPILMSPHQNVREQDAIETLLFMSSPGNSANLKHAFPPTGSPGPNIGMNGSQPPRHALPSGPRKPLPSAQRQAHSGRRPPYDKSPMAPPPPGSPMDLDSPQQNYGAQHKVMPRRRTIGGRSHLRGTISLPSGIGVGNGKTRKTLRDEDIERMLDQASAETADSSDDEEILLPPRRTVAGVMRS</sequence>
<evidence type="ECO:0000256" key="1">
    <source>
        <dbReference type="ARBA" id="ARBA00004123"/>
    </source>
</evidence>
<evidence type="ECO:0000256" key="5">
    <source>
        <dbReference type="ARBA" id="ARBA00022491"/>
    </source>
</evidence>
<evidence type="ECO:0000256" key="4">
    <source>
        <dbReference type="ARBA" id="ARBA00022490"/>
    </source>
</evidence>
<feature type="region of interest" description="Disordered" evidence="9">
    <location>
        <begin position="1"/>
        <end position="53"/>
    </location>
</feature>
<dbReference type="PANTHER" id="PTHR28246:SF1">
    <property type="entry name" value="G1-SPECIFIC TRANSCRIPTIONAL REPRESSOR WHI5-RELATED"/>
    <property type="match status" value="1"/>
</dbReference>
<evidence type="ECO:0000256" key="9">
    <source>
        <dbReference type="SAM" id="MobiDB-lite"/>
    </source>
</evidence>
<evidence type="ECO:0000256" key="6">
    <source>
        <dbReference type="ARBA" id="ARBA00023015"/>
    </source>
</evidence>
<evidence type="ECO:0008006" key="12">
    <source>
        <dbReference type="Google" id="ProtNLM"/>
    </source>
</evidence>
<keyword evidence="6" id="KW-0805">Transcription regulation</keyword>
<evidence type="ECO:0000256" key="8">
    <source>
        <dbReference type="ARBA" id="ARBA00023242"/>
    </source>
</evidence>
<keyword evidence="5" id="KW-0678">Repressor</keyword>
<reference evidence="10" key="1">
    <citation type="submission" date="2021-04" db="EMBL/GenBank/DDBJ databases">
        <title>Draft genome of Fusarium avenaceum strain F156N33, isolated from an atmospheric sample in Virginia.</title>
        <authorList>
            <person name="Yang S."/>
            <person name="Vinatzer B.A."/>
            <person name="Coleman J."/>
        </authorList>
    </citation>
    <scope>NUCLEOTIDE SEQUENCE</scope>
    <source>
        <strain evidence="10">F156N33</strain>
    </source>
</reference>
<evidence type="ECO:0000256" key="2">
    <source>
        <dbReference type="ARBA" id="ARBA00004496"/>
    </source>
</evidence>
<dbReference type="GO" id="GO:0005737">
    <property type="term" value="C:cytoplasm"/>
    <property type="evidence" value="ECO:0007669"/>
    <property type="project" value="UniProtKB-SubCell"/>
</dbReference>
<evidence type="ECO:0000313" key="10">
    <source>
        <dbReference type="EMBL" id="KAG5665763.1"/>
    </source>
</evidence>
<dbReference type="GO" id="GO:0003712">
    <property type="term" value="F:transcription coregulator activity"/>
    <property type="evidence" value="ECO:0007669"/>
    <property type="project" value="TreeGrafter"/>
</dbReference>
<dbReference type="EMBL" id="JAGPUO010000001">
    <property type="protein sequence ID" value="KAG5665763.1"/>
    <property type="molecule type" value="Genomic_DNA"/>
</dbReference>
<accession>A0A9P7HG32</accession>
<keyword evidence="4" id="KW-0963">Cytoplasm</keyword>
<keyword evidence="11" id="KW-1185">Reference proteome</keyword>
<comment type="caution">
    <text evidence="10">The sequence shown here is derived from an EMBL/GenBank/DDBJ whole genome shotgun (WGS) entry which is preliminary data.</text>
</comment>
<feature type="compositionally biased region" description="Low complexity" evidence="9">
    <location>
        <begin position="32"/>
        <end position="48"/>
    </location>
</feature>
<protein>
    <recommendedName>
        <fullName evidence="12">Cyclin-dependent kinase</fullName>
    </recommendedName>
</protein>
<dbReference type="GO" id="GO:0000082">
    <property type="term" value="P:G1/S transition of mitotic cell cycle"/>
    <property type="evidence" value="ECO:0007669"/>
    <property type="project" value="InterPro"/>
</dbReference>